<name>A0AA40CJ88_9PEZI</name>
<sequence>MSLASAASSLASSLASNISALSATTPHTSAITRTFTDEAGSPSVISLSMVSSPPPATTTPGPEVATVAVYGDDSSVLTSYTTTFLPQGTGAAAGA</sequence>
<evidence type="ECO:0000313" key="2">
    <source>
        <dbReference type="Proteomes" id="UP001175001"/>
    </source>
</evidence>
<evidence type="ECO:0000313" key="1">
    <source>
        <dbReference type="EMBL" id="KAK0640462.1"/>
    </source>
</evidence>
<feature type="non-terminal residue" evidence="1">
    <location>
        <position position="95"/>
    </location>
</feature>
<protein>
    <submittedName>
        <fullName evidence="1">Uncharacterized protein</fullName>
    </submittedName>
</protein>
<accession>A0AA40CJ88</accession>
<reference evidence="1" key="1">
    <citation type="submission" date="2023-06" db="EMBL/GenBank/DDBJ databases">
        <title>Multi-omics analyses reveal the molecular pathogenesis toolkit of Lasiodiplodia hormozganensis, a cross-kingdom pathogen.</title>
        <authorList>
            <person name="Felix C."/>
            <person name="Meneses R."/>
            <person name="Goncalves M.F.M."/>
            <person name="Tilleman L."/>
            <person name="Duarte A.S."/>
            <person name="Jorrin-Novo J.V."/>
            <person name="Van De Peer Y."/>
            <person name="Deforce D."/>
            <person name="Van Nieuwerburgh F."/>
            <person name="Esteves A.C."/>
            <person name="Alves A."/>
        </authorList>
    </citation>
    <scope>NUCLEOTIDE SEQUENCE</scope>
    <source>
        <strain evidence="1">CBS 339.90</strain>
    </source>
</reference>
<proteinExistence type="predicted"/>
<dbReference type="AlphaFoldDB" id="A0AA40CJ88"/>
<gene>
    <name evidence="1" type="ORF">DIS24_g9324</name>
</gene>
<comment type="caution">
    <text evidence="1">The sequence shown here is derived from an EMBL/GenBank/DDBJ whole genome shotgun (WGS) entry which is preliminary data.</text>
</comment>
<dbReference type="EMBL" id="JAUJDW010000081">
    <property type="protein sequence ID" value="KAK0640462.1"/>
    <property type="molecule type" value="Genomic_DNA"/>
</dbReference>
<keyword evidence="2" id="KW-1185">Reference proteome</keyword>
<dbReference type="Proteomes" id="UP001175001">
    <property type="component" value="Unassembled WGS sequence"/>
</dbReference>
<organism evidence="1 2">
    <name type="scientific">Lasiodiplodia hormozganensis</name>
    <dbReference type="NCBI Taxonomy" id="869390"/>
    <lineage>
        <taxon>Eukaryota</taxon>
        <taxon>Fungi</taxon>
        <taxon>Dikarya</taxon>
        <taxon>Ascomycota</taxon>
        <taxon>Pezizomycotina</taxon>
        <taxon>Dothideomycetes</taxon>
        <taxon>Dothideomycetes incertae sedis</taxon>
        <taxon>Botryosphaeriales</taxon>
        <taxon>Botryosphaeriaceae</taxon>
        <taxon>Lasiodiplodia</taxon>
    </lineage>
</organism>